<dbReference type="InterPro" id="IPR039554">
    <property type="entry name" value="HigA2-like_HTH"/>
</dbReference>
<proteinExistence type="predicted"/>
<dbReference type="CDD" id="cd00093">
    <property type="entry name" value="HTH_XRE"/>
    <property type="match status" value="1"/>
</dbReference>
<reference evidence="2 3" key="1">
    <citation type="submission" date="2018-01" db="EMBL/GenBank/DDBJ databases">
        <title>Draft genome of the type strain Pseudomonas oceani DSM 100277 isolated from the deep water in Okinawa trough, northwestern Pacific Ocean.</title>
        <authorList>
            <person name="Gomila M."/>
            <person name="Mulet M."/>
            <person name="Garcia-Valdes E."/>
            <person name="Lalucat J."/>
        </authorList>
    </citation>
    <scope>NUCLEOTIDE SEQUENCE [LARGE SCALE GENOMIC DNA]</scope>
    <source>
        <strain evidence="2 3">DSM 100277</strain>
    </source>
</reference>
<dbReference type="PROSITE" id="PS50943">
    <property type="entry name" value="HTH_CROC1"/>
    <property type="match status" value="1"/>
</dbReference>
<organism evidence="2 3">
    <name type="scientific">Halopseudomonas oceani</name>
    <dbReference type="NCBI Taxonomy" id="1708783"/>
    <lineage>
        <taxon>Bacteria</taxon>
        <taxon>Pseudomonadati</taxon>
        <taxon>Pseudomonadota</taxon>
        <taxon>Gammaproteobacteria</taxon>
        <taxon>Pseudomonadales</taxon>
        <taxon>Pseudomonadaceae</taxon>
        <taxon>Halopseudomonas</taxon>
    </lineage>
</organism>
<dbReference type="RefSeq" id="WP_104739163.1">
    <property type="nucleotide sequence ID" value="NZ_BMHR01000033.1"/>
</dbReference>
<dbReference type="InterPro" id="IPR001387">
    <property type="entry name" value="Cro/C1-type_HTH"/>
</dbReference>
<evidence type="ECO:0000313" key="2">
    <source>
        <dbReference type="EMBL" id="POB02022.1"/>
    </source>
</evidence>
<evidence type="ECO:0000313" key="3">
    <source>
        <dbReference type="Proteomes" id="UP000243451"/>
    </source>
</evidence>
<name>A0A2P4ESI9_9GAMM</name>
<evidence type="ECO:0000259" key="1">
    <source>
        <dbReference type="PROSITE" id="PS50943"/>
    </source>
</evidence>
<sequence>MLNHSKPRLEDTYNKNRHQEEQKLIWHEWAYVVTTALLGSNSESPESIAPRAAELAGQKMTSYSAAHSIVMATLVNALAAWLKEKNISKAEAARVLGISAQRLEQIEKGLSKSFTFESLSYMLAKAGKQVTVSIRDI</sequence>
<gene>
    <name evidence="2" type="ORF">C1949_14325</name>
</gene>
<dbReference type="GO" id="GO:0003677">
    <property type="term" value="F:DNA binding"/>
    <property type="evidence" value="ECO:0007669"/>
    <property type="project" value="InterPro"/>
</dbReference>
<dbReference type="SUPFAM" id="SSF47413">
    <property type="entry name" value="lambda repressor-like DNA-binding domains"/>
    <property type="match status" value="1"/>
</dbReference>
<keyword evidence="3" id="KW-1185">Reference proteome</keyword>
<feature type="domain" description="HTH cro/C1-type" evidence="1">
    <location>
        <begin position="78"/>
        <end position="119"/>
    </location>
</feature>
<dbReference type="Pfam" id="PF13744">
    <property type="entry name" value="HTH_37"/>
    <property type="match status" value="1"/>
</dbReference>
<comment type="caution">
    <text evidence="2">The sequence shown here is derived from an EMBL/GenBank/DDBJ whole genome shotgun (WGS) entry which is preliminary data.</text>
</comment>
<protein>
    <recommendedName>
        <fullName evidence="1">HTH cro/C1-type domain-containing protein</fullName>
    </recommendedName>
</protein>
<dbReference type="InterPro" id="IPR010982">
    <property type="entry name" value="Lambda_DNA-bd_dom_sf"/>
</dbReference>
<accession>A0A2P4ESI9</accession>
<dbReference type="Gene3D" id="1.10.260.40">
    <property type="entry name" value="lambda repressor-like DNA-binding domains"/>
    <property type="match status" value="1"/>
</dbReference>
<dbReference type="AlphaFoldDB" id="A0A2P4ESI9"/>
<dbReference type="EMBL" id="PPSK01000015">
    <property type="protein sequence ID" value="POB02022.1"/>
    <property type="molecule type" value="Genomic_DNA"/>
</dbReference>
<dbReference type="Proteomes" id="UP000243451">
    <property type="component" value="Unassembled WGS sequence"/>
</dbReference>